<comment type="subcellular location">
    <subcellularLocation>
        <location evidence="1">Cell membrane</location>
        <topology evidence="1">Multi-pass membrane protein</topology>
    </subcellularLocation>
</comment>
<dbReference type="AlphaFoldDB" id="A0A242A7X4"/>
<sequence length="235" mass="25424">MQKIERYDRFEDGVIACIPTILGYLGIGFAMGVVGKGIGLSIMDIIIMSIIVYAGSAQFIICALLAINAPMTTIVATVFLVNLRHFLMSLSVAPYFKQTPFLSAIGIGSLLTDESYGVLTTALQQHKPVTAKWTHGLNLMAYLSWIFATFLGGLLGSFIPDPELLGLDFALVAMFIGLFLFQVERPLKKKTRQTLLILTTVVVILVVSMVWTTAEVAVIIATLAGCLVGTVTHHG</sequence>
<dbReference type="GO" id="GO:0005886">
    <property type="term" value="C:plasma membrane"/>
    <property type="evidence" value="ECO:0007669"/>
    <property type="project" value="UniProtKB-SubCell"/>
</dbReference>
<dbReference type="RefSeq" id="WP_086275199.1">
    <property type="nucleotide sequence ID" value="NZ_NGKU01000001.1"/>
</dbReference>
<protein>
    <submittedName>
        <fullName evidence="9">Azaleucine resistance protein AzlC</fullName>
    </submittedName>
</protein>
<evidence type="ECO:0000313" key="9">
    <source>
        <dbReference type="EMBL" id="OTN77138.1"/>
    </source>
</evidence>
<evidence type="ECO:0000256" key="4">
    <source>
        <dbReference type="ARBA" id="ARBA00022475"/>
    </source>
</evidence>
<dbReference type="OrthoDB" id="3177005at2"/>
<feature type="transmembrane region" description="Helical" evidence="8">
    <location>
        <begin position="12"/>
        <end position="33"/>
    </location>
</feature>
<keyword evidence="3" id="KW-0813">Transport</keyword>
<dbReference type="STRING" id="1834191.A5886_002218"/>
<organism evidence="9 10">
    <name type="scientific">Candidatus Enterococcus testudinis</name>
    <dbReference type="NCBI Taxonomy" id="1834191"/>
    <lineage>
        <taxon>Bacteria</taxon>
        <taxon>Bacillati</taxon>
        <taxon>Bacillota</taxon>
        <taxon>Bacilli</taxon>
        <taxon>Lactobacillales</taxon>
        <taxon>Enterococcaceae</taxon>
        <taxon>Enterococcus</taxon>
    </lineage>
</organism>
<evidence type="ECO:0000313" key="10">
    <source>
        <dbReference type="Proteomes" id="UP000195043"/>
    </source>
</evidence>
<feature type="transmembrane region" description="Helical" evidence="8">
    <location>
        <begin position="165"/>
        <end position="183"/>
    </location>
</feature>
<evidence type="ECO:0000256" key="2">
    <source>
        <dbReference type="ARBA" id="ARBA00010735"/>
    </source>
</evidence>
<accession>A0A242A7X4</accession>
<evidence type="ECO:0000256" key="8">
    <source>
        <dbReference type="SAM" id="Phobius"/>
    </source>
</evidence>
<feature type="transmembrane region" description="Helical" evidence="8">
    <location>
        <begin position="45"/>
        <end position="67"/>
    </location>
</feature>
<reference evidence="9 10" key="1">
    <citation type="submission" date="2017-05" db="EMBL/GenBank/DDBJ databases">
        <title>The Genome Sequence of Enterococcus sp. 8G7_MSG3316.</title>
        <authorList>
            <consortium name="The Broad Institute Genomics Platform"/>
            <consortium name="The Broad Institute Genomic Center for Infectious Diseases"/>
            <person name="Earl A."/>
            <person name="Manson A."/>
            <person name="Schwartman J."/>
            <person name="Gilmore M."/>
            <person name="Abouelleil A."/>
            <person name="Cao P."/>
            <person name="Chapman S."/>
            <person name="Cusick C."/>
            <person name="Shea T."/>
            <person name="Young S."/>
            <person name="Neafsey D."/>
            <person name="Nusbaum C."/>
            <person name="Birren B."/>
        </authorList>
    </citation>
    <scope>NUCLEOTIDE SEQUENCE [LARGE SCALE GENOMIC DNA]</scope>
    <source>
        <strain evidence="9 10">8G7_MSG3316</strain>
    </source>
</reference>
<comment type="caution">
    <text evidence="9">The sequence shown here is derived from an EMBL/GenBank/DDBJ whole genome shotgun (WGS) entry which is preliminary data.</text>
</comment>
<dbReference type="Proteomes" id="UP000195043">
    <property type="component" value="Unassembled WGS sequence"/>
</dbReference>
<gene>
    <name evidence="9" type="ORF">A5886_002218</name>
</gene>
<evidence type="ECO:0000256" key="7">
    <source>
        <dbReference type="ARBA" id="ARBA00023136"/>
    </source>
</evidence>
<feature type="transmembrane region" description="Helical" evidence="8">
    <location>
        <begin position="139"/>
        <end position="159"/>
    </location>
</feature>
<evidence type="ECO:0000256" key="6">
    <source>
        <dbReference type="ARBA" id="ARBA00022989"/>
    </source>
</evidence>
<name>A0A242A7X4_9ENTE</name>
<dbReference type="Pfam" id="PF03591">
    <property type="entry name" value="AzlC"/>
    <property type="match status" value="1"/>
</dbReference>
<keyword evidence="5 8" id="KW-0812">Transmembrane</keyword>
<keyword evidence="6 8" id="KW-1133">Transmembrane helix</keyword>
<comment type="similarity">
    <text evidence="2">Belongs to the AzlC family.</text>
</comment>
<evidence type="ECO:0000256" key="5">
    <source>
        <dbReference type="ARBA" id="ARBA00022692"/>
    </source>
</evidence>
<keyword evidence="7 8" id="KW-0472">Membrane</keyword>
<dbReference type="PANTHER" id="PTHR34979:SF1">
    <property type="entry name" value="INNER MEMBRANE PROTEIN YGAZ"/>
    <property type="match status" value="1"/>
</dbReference>
<evidence type="ECO:0000256" key="3">
    <source>
        <dbReference type="ARBA" id="ARBA00022448"/>
    </source>
</evidence>
<dbReference type="InterPro" id="IPR011606">
    <property type="entry name" value="Brnchd-chn_aa_trnsp_permease"/>
</dbReference>
<dbReference type="EMBL" id="NGKU01000001">
    <property type="protein sequence ID" value="OTN77138.1"/>
    <property type="molecule type" value="Genomic_DNA"/>
</dbReference>
<keyword evidence="10" id="KW-1185">Reference proteome</keyword>
<dbReference type="GO" id="GO:1903785">
    <property type="term" value="P:L-valine transmembrane transport"/>
    <property type="evidence" value="ECO:0007669"/>
    <property type="project" value="TreeGrafter"/>
</dbReference>
<evidence type="ECO:0000256" key="1">
    <source>
        <dbReference type="ARBA" id="ARBA00004651"/>
    </source>
</evidence>
<keyword evidence="4" id="KW-1003">Cell membrane</keyword>
<dbReference type="PANTHER" id="PTHR34979">
    <property type="entry name" value="INNER MEMBRANE PROTEIN YGAZ"/>
    <property type="match status" value="1"/>
</dbReference>
<proteinExistence type="inferred from homology"/>